<sequence>LRRVKPERATQLAAKMSRPAVVLLITLSALLHSTFAGCRVNLNGDLTQANAPLFLKPSGAREYELLQPSGASFEWSAGERIVVGCSPGKNVITNVGKSLANLTCYENRTFTFGNLKGNFLTLTLPAINCSSPISGAIMPRNTSCAEGSGRLHELGFEMNDETFVRYFKACYNLEKLSAIYSEHQLPGKLLSHAQIGNTRPSFKVGGIASKVSLASVYTRKHQQERFTTLLGSATLASQYINSSSYLAKGHLTPDGDAIVDSWTAATYFFINAAPEWQAVNVGNWLRVENAVRKVATQLNDTVLVYTGVYDILQLPGVSGKLVPITLADGGLVEVPKWLWKVVVHQPTGSAIALITMNNPFAARGDTLCEDICSRYGWQQKEFQDVRKGFTYCCTVREAQKAIKLMPKSIVAAHVLRHS</sequence>
<dbReference type="GO" id="GO:0003676">
    <property type="term" value="F:nucleic acid binding"/>
    <property type="evidence" value="ECO:0007669"/>
    <property type="project" value="InterPro"/>
</dbReference>
<dbReference type="GO" id="GO:0005634">
    <property type="term" value="C:nucleus"/>
    <property type="evidence" value="ECO:0007669"/>
    <property type="project" value="TreeGrafter"/>
</dbReference>
<dbReference type="GO" id="GO:0005743">
    <property type="term" value="C:mitochondrial inner membrane"/>
    <property type="evidence" value="ECO:0007669"/>
    <property type="project" value="TreeGrafter"/>
</dbReference>
<evidence type="ECO:0000259" key="6">
    <source>
        <dbReference type="SMART" id="SM00477"/>
    </source>
</evidence>
<dbReference type="InterPro" id="IPR044925">
    <property type="entry name" value="His-Me_finger_sf"/>
</dbReference>
<keyword evidence="3" id="KW-0255">Endonuclease</keyword>
<dbReference type="PANTHER" id="PTHR13966">
    <property type="entry name" value="ENDONUCLEASE RELATED"/>
    <property type="match status" value="1"/>
</dbReference>
<feature type="domain" description="DNA/RNA non-specific endonuclease/pyrophosphatase/phosphodiesterase" evidence="7">
    <location>
        <begin position="163"/>
        <end position="398"/>
    </location>
</feature>
<evidence type="ECO:0000256" key="5">
    <source>
        <dbReference type="PIRSR" id="PIRSR640255-2"/>
    </source>
</evidence>
<evidence type="ECO:0000256" key="1">
    <source>
        <dbReference type="ARBA" id="ARBA00010052"/>
    </source>
</evidence>
<dbReference type="SMART" id="SM00477">
    <property type="entry name" value="NUC"/>
    <property type="match status" value="1"/>
</dbReference>
<dbReference type="GO" id="GO:0004521">
    <property type="term" value="F:RNA endonuclease activity"/>
    <property type="evidence" value="ECO:0007669"/>
    <property type="project" value="TreeGrafter"/>
</dbReference>
<reference evidence="8" key="1">
    <citation type="submission" date="2022-08" db="UniProtKB">
        <authorList>
            <consortium name="EnsemblMetazoa"/>
        </authorList>
    </citation>
    <scope>IDENTIFICATION</scope>
    <source>
        <strain evidence="8">EBRO</strain>
    </source>
</reference>
<dbReference type="InterPro" id="IPR020821">
    <property type="entry name" value="ENPP1-3/EXOG-like_nuc-like"/>
</dbReference>
<feature type="binding site" evidence="5">
    <location>
        <position position="280"/>
    </location>
    <ligand>
        <name>Mg(2+)</name>
        <dbReference type="ChEBI" id="CHEBI:18420"/>
        <note>catalytic</note>
    </ligand>
</feature>
<evidence type="ECO:0008006" key="9">
    <source>
        <dbReference type="Google" id="ProtNLM"/>
    </source>
</evidence>
<dbReference type="Gene3D" id="3.40.570.10">
    <property type="entry name" value="Extracellular Endonuclease, subunit A"/>
    <property type="match status" value="1"/>
</dbReference>
<dbReference type="SMART" id="SM00892">
    <property type="entry name" value="Endonuclease_NS"/>
    <property type="match status" value="1"/>
</dbReference>
<dbReference type="STRING" id="41427.A0A182J640"/>
<proteinExistence type="inferred from homology"/>
<name>A0A182J640_ANOAO</name>
<comment type="similarity">
    <text evidence="1">Belongs to the DNA/RNA non-specific endonuclease family.</text>
</comment>
<dbReference type="PANTHER" id="PTHR13966:SF17">
    <property type="entry name" value="ENDONUCLEASE-RELATED"/>
    <property type="match status" value="1"/>
</dbReference>
<keyword evidence="3" id="KW-0378">Hydrolase</keyword>
<dbReference type="AlphaFoldDB" id="A0A182J640"/>
<dbReference type="InterPro" id="IPR040255">
    <property type="entry name" value="Non-specific_endonuclease"/>
</dbReference>
<feature type="domain" description="ENPP1-3/EXOG-like endonuclease/phosphodiesterase" evidence="6">
    <location>
        <begin position="164"/>
        <end position="388"/>
    </location>
</feature>
<protein>
    <recommendedName>
        <fullName evidence="9">DNA/RNA non-specific endonuclease domain-containing protein</fullName>
    </recommendedName>
</protein>
<dbReference type="SUPFAM" id="SSF54060">
    <property type="entry name" value="His-Me finger endonucleases"/>
    <property type="match status" value="1"/>
</dbReference>
<dbReference type="GO" id="GO:0000014">
    <property type="term" value="F:single-stranded DNA endodeoxyribonuclease activity"/>
    <property type="evidence" value="ECO:0007669"/>
    <property type="project" value="TreeGrafter"/>
</dbReference>
<evidence type="ECO:0000256" key="4">
    <source>
        <dbReference type="PIRSR" id="PIRSR640255-1"/>
    </source>
</evidence>
<organism evidence="8">
    <name type="scientific">Anopheles atroparvus</name>
    <name type="common">European mosquito</name>
    <dbReference type="NCBI Taxonomy" id="41427"/>
    <lineage>
        <taxon>Eukaryota</taxon>
        <taxon>Metazoa</taxon>
        <taxon>Ecdysozoa</taxon>
        <taxon>Arthropoda</taxon>
        <taxon>Hexapoda</taxon>
        <taxon>Insecta</taxon>
        <taxon>Pterygota</taxon>
        <taxon>Neoptera</taxon>
        <taxon>Endopterygota</taxon>
        <taxon>Diptera</taxon>
        <taxon>Nematocera</taxon>
        <taxon>Culicoidea</taxon>
        <taxon>Culicidae</taxon>
        <taxon>Anophelinae</taxon>
        <taxon>Anopheles</taxon>
    </lineage>
</organism>
<dbReference type="GO" id="GO:0046872">
    <property type="term" value="F:metal ion binding"/>
    <property type="evidence" value="ECO:0007669"/>
    <property type="project" value="UniProtKB-KW"/>
</dbReference>
<dbReference type="InterPro" id="IPR001604">
    <property type="entry name" value="Endo_G_ENPP1-like_dom"/>
</dbReference>
<keyword evidence="2" id="KW-0540">Nuclease</keyword>
<evidence type="ECO:0000259" key="7">
    <source>
        <dbReference type="SMART" id="SM00892"/>
    </source>
</evidence>
<dbReference type="Pfam" id="PF01223">
    <property type="entry name" value="Endonuclease_NS"/>
    <property type="match status" value="1"/>
</dbReference>
<evidence type="ECO:0000256" key="2">
    <source>
        <dbReference type="ARBA" id="ARBA00022722"/>
    </source>
</evidence>
<dbReference type="GO" id="GO:0006309">
    <property type="term" value="P:apoptotic DNA fragmentation"/>
    <property type="evidence" value="ECO:0007669"/>
    <property type="project" value="TreeGrafter"/>
</dbReference>
<dbReference type="FunFam" id="3.40.570.10:FF:000007">
    <property type="entry name" value="Alkaline nuclease"/>
    <property type="match status" value="1"/>
</dbReference>
<feature type="active site" description="Proton acceptor" evidence="4">
    <location>
        <position position="250"/>
    </location>
</feature>
<evidence type="ECO:0000256" key="3">
    <source>
        <dbReference type="ARBA" id="ARBA00022759"/>
    </source>
</evidence>
<dbReference type="InterPro" id="IPR044929">
    <property type="entry name" value="DNA/RNA_non-sp_Endonuclease_sf"/>
</dbReference>
<dbReference type="EnsemblMetazoa" id="AATE012073-RA">
    <property type="protein sequence ID" value="AATE012073-PA.1"/>
    <property type="gene ID" value="AATE012073"/>
</dbReference>
<accession>A0A182J640</accession>
<dbReference type="VEuPathDB" id="VectorBase:AATE012073"/>
<evidence type="ECO:0000313" key="8">
    <source>
        <dbReference type="EnsemblMetazoa" id="AATE012073-PA.1"/>
    </source>
</evidence>
<keyword evidence="5" id="KW-0479">Metal-binding</keyword>